<comment type="caution">
    <text evidence="2">The sequence shown here is derived from an EMBL/GenBank/DDBJ whole genome shotgun (WGS) entry which is preliminary data.</text>
</comment>
<reference evidence="2" key="2">
    <citation type="submission" date="2023-05" db="EMBL/GenBank/DDBJ databases">
        <authorList>
            <consortium name="Lawrence Berkeley National Laboratory"/>
            <person name="Steindorff A."/>
            <person name="Hensen N."/>
            <person name="Bonometti L."/>
            <person name="Westerberg I."/>
            <person name="Brannstrom I.O."/>
            <person name="Guillou S."/>
            <person name="Cros-Aarteil S."/>
            <person name="Calhoun S."/>
            <person name="Haridas S."/>
            <person name="Kuo A."/>
            <person name="Mondo S."/>
            <person name="Pangilinan J."/>
            <person name="Riley R."/>
            <person name="Labutti K."/>
            <person name="Andreopoulos B."/>
            <person name="Lipzen A."/>
            <person name="Chen C."/>
            <person name="Yanf M."/>
            <person name="Daum C."/>
            <person name="Ng V."/>
            <person name="Clum A."/>
            <person name="Ohm R."/>
            <person name="Martin F."/>
            <person name="Silar P."/>
            <person name="Natvig D."/>
            <person name="Lalanne C."/>
            <person name="Gautier V."/>
            <person name="Ament-Velasquez S.L."/>
            <person name="Kruys A."/>
            <person name="Hutchinson M.I."/>
            <person name="Powell A.J."/>
            <person name="Barry K."/>
            <person name="Miller A.N."/>
            <person name="Grigoriev I.V."/>
            <person name="Debuchy R."/>
            <person name="Gladieux P."/>
            <person name="Thoren M.H."/>
            <person name="Johannesson H."/>
        </authorList>
    </citation>
    <scope>NUCLEOTIDE SEQUENCE</scope>
    <source>
        <strain evidence="2">CBS 731.68</strain>
    </source>
</reference>
<reference evidence="2" key="1">
    <citation type="journal article" date="2023" name="Mol. Phylogenet. Evol.">
        <title>Genome-scale phylogeny and comparative genomics of the fungal order Sordariales.</title>
        <authorList>
            <person name="Hensen N."/>
            <person name="Bonometti L."/>
            <person name="Westerberg I."/>
            <person name="Brannstrom I.O."/>
            <person name="Guillou S."/>
            <person name="Cros-Aarteil S."/>
            <person name="Calhoun S."/>
            <person name="Haridas S."/>
            <person name="Kuo A."/>
            <person name="Mondo S."/>
            <person name="Pangilinan J."/>
            <person name="Riley R."/>
            <person name="LaButti K."/>
            <person name="Andreopoulos B."/>
            <person name="Lipzen A."/>
            <person name="Chen C."/>
            <person name="Yan M."/>
            <person name="Daum C."/>
            <person name="Ng V."/>
            <person name="Clum A."/>
            <person name="Steindorff A."/>
            <person name="Ohm R.A."/>
            <person name="Martin F."/>
            <person name="Silar P."/>
            <person name="Natvig D.O."/>
            <person name="Lalanne C."/>
            <person name="Gautier V."/>
            <person name="Ament-Velasquez S.L."/>
            <person name="Kruys A."/>
            <person name="Hutchinson M.I."/>
            <person name="Powell A.J."/>
            <person name="Barry K."/>
            <person name="Miller A.N."/>
            <person name="Grigoriev I.V."/>
            <person name="Debuchy R."/>
            <person name="Gladieux P."/>
            <person name="Hiltunen Thoren M."/>
            <person name="Johannesson H."/>
        </authorList>
    </citation>
    <scope>NUCLEOTIDE SEQUENCE</scope>
    <source>
        <strain evidence="2">CBS 731.68</strain>
    </source>
</reference>
<keyword evidence="3" id="KW-1185">Reference proteome</keyword>
<sequence length="253" mass="28488">MMEAAKGSWDDECEISPYSWSDGDIVWTLPKWTGRGNPSADNQTWKLKVHFDIYALARTLELAEFEHQVKPAIKRGSQGLDVFTIIDIVKQAYPTLIGHDTWFPEWLKLHIERGEEGSDVFSIIDLFRKAYPKPIGQPDAWFLPWIKSRIKDAFVDDPGGVKEEAIGRGFMDDFSVVKLMLECILETYLKVVECLGSVGSQGPAGGPEPEPELEPEPVLKAKIAEQVPGMKEESPALKKTFGPSERNNQGKRW</sequence>
<accession>A0AAN6Z2D9</accession>
<dbReference type="RefSeq" id="XP_062645265.1">
    <property type="nucleotide sequence ID" value="XM_062797139.1"/>
</dbReference>
<gene>
    <name evidence="2" type="ORF">N657DRAFT_692045</name>
</gene>
<evidence type="ECO:0000313" key="2">
    <source>
        <dbReference type="EMBL" id="KAK4121494.1"/>
    </source>
</evidence>
<feature type="region of interest" description="Disordered" evidence="1">
    <location>
        <begin position="200"/>
        <end position="253"/>
    </location>
</feature>
<dbReference type="Proteomes" id="UP001302602">
    <property type="component" value="Unassembled WGS sequence"/>
</dbReference>
<evidence type="ECO:0000256" key="1">
    <source>
        <dbReference type="SAM" id="MobiDB-lite"/>
    </source>
</evidence>
<dbReference type="GeneID" id="87833906"/>
<proteinExistence type="predicted"/>
<name>A0AAN6Z2D9_9PEZI</name>
<dbReference type="AlphaFoldDB" id="A0AAN6Z2D9"/>
<protein>
    <submittedName>
        <fullName evidence="2">Uncharacterized protein</fullName>
    </submittedName>
</protein>
<dbReference type="EMBL" id="MU853233">
    <property type="protein sequence ID" value="KAK4121494.1"/>
    <property type="molecule type" value="Genomic_DNA"/>
</dbReference>
<organism evidence="2 3">
    <name type="scientific">Parathielavia appendiculata</name>
    <dbReference type="NCBI Taxonomy" id="2587402"/>
    <lineage>
        <taxon>Eukaryota</taxon>
        <taxon>Fungi</taxon>
        <taxon>Dikarya</taxon>
        <taxon>Ascomycota</taxon>
        <taxon>Pezizomycotina</taxon>
        <taxon>Sordariomycetes</taxon>
        <taxon>Sordariomycetidae</taxon>
        <taxon>Sordariales</taxon>
        <taxon>Chaetomiaceae</taxon>
        <taxon>Parathielavia</taxon>
    </lineage>
</organism>
<evidence type="ECO:0000313" key="3">
    <source>
        <dbReference type="Proteomes" id="UP001302602"/>
    </source>
</evidence>